<accession>A0A919Y7N1</accession>
<dbReference type="PANTHER" id="PTHR43394">
    <property type="entry name" value="ATP-DEPENDENT PERMEASE MDL1, MITOCHONDRIAL"/>
    <property type="match status" value="1"/>
</dbReference>
<evidence type="ECO:0000256" key="3">
    <source>
        <dbReference type="ARBA" id="ARBA00022692"/>
    </source>
</evidence>
<dbReference type="GO" id="GO:0005524">
    <property type="term" value="F:ATP binding"/>
    <property type="evidence" value="ECO:0007669"/>
    <property type="project" value="UniProtKB-KW"/>
</dbReference>
<dbReference type="InterPro" id="IPR017871">
    <property type="entry name" value="ABC_transporter-like_CS"/>
</dbReference>
<dbReference type="PROSITE" id="PS00211">
    <property type="entry name" value="ABC_TRANSPORTER_1"/>
    <property type="match status" value="1"/>
</dbReference>
<dbReference type="CDD" id="cd07346">
    <property type="entry name" value="ABC_6TM_exporters"/>
    <property type="match status" value="1"/>
</dbReference>
<dbReference type="InterPro" id="IPR036640">
    <property type="entry name" value="ABC1_TM_sf"/>
</dbReference>
<dbReference type="EMBL" id="BORT01000001">
    <property type="protein sequence ID" value="GIO45314.1"/>
    <property type="molecule type" value="Genomic_DNA"/>
</dbReference>
<dbReference type="Gene3D" id="3.40.50.300">
    <property type="entry name" value="P-loop containing nucleotide triphosphate hydrolases"/>
    <property type="match status" value="1"/>
</dbReference>
<gene>
    <name evidence="11" type="ORF">J34TS1_00790</name>
</gene>
<dbReference type="InterPro" id="IPR039421">
    <property type="entry name" value="Type_1_exporter"/>
</dbReference>
<dbReference type="Proteomes" id="UP000682811">
    <property type="component" value="Unassembled WGS sequence"/>
</dbReference>
<feature type="transmembrane region" description="Helical" evidence="8">
    <location>
        <begin position="57"/>
        <end position="81"/>
    </location>
</feature>
<feature type="domain" description="ABC transmembrane type-1" evidence="10">
    <location>
        <begin position="22"/>
        <end position="303"/>
    </location>
</feature>
<dbReference type="Pfam" id="PF00005">
    <property type="entry name" value="ABC_tran"/>
    <property type="match status" value="1"/>
</dbReference>
<keyword evidence="6 8" id="KW-1133">Transmembrane helix</keyword>
<keyword evidence="12" id="KW-1185">Reference proteome</keyword>
<evidence type="ECO:0000256" key="2">
    <source>
        <dbReference type="ARBA" id="ARBA00005417"/>
    </source>
</evidence>
<dbReference type="AlphaFoldDB" id="A0A919Y7N1"/>
<comment type="caution">
    <text evidence="11">The sequence shown here is derived from an EMBL/GenBank/DDBJ whole genome shotgun (WGS) entry which is preliminary data.</text>
</comment>
<dbReference type="GO" id="GO:0015421">
    <property type="term" value="F:ABC-type oligopeptide transporter activity"/>
    <property type="evidence" value="ECO:0007669"/>
    <property type="project" value="TreeGrafter"/>
</dbReference>
<dbReference type="InterPro" id="IPR003593">
    <property type="entry name" value="AAA+_ATPase"/>
</dbReference>
<name>A0A919Y7N1_9BACL</name>
<feature type="transmembrane region" description="Helical" evidence="8">
    <location>
        <begin position="20"/>
        <end position="45"/>
    </location>
</feature>
<evidence type="ECO:0000313" key="11">
    <source>
        <dbReference type="EMBL" id="GIO45314.1"/>
    </source>
</evidence>
<keyword evidence="4" id="KW-0547">Nucleotide-binding</keyword>
<protein>
    <submittedName>
        <fullName evidence="11">ABC transporter ATP-binding protein</fullName>
    </submittedName>
</protein>
<dbReference type="FunFam" id="3.40.50.300:FF:000218">
    <property type="entry name" value="Multidrug ABC transporter ATP-binding protein"/>
    <property type="match status" value="1"/>
</dbReference>
<dbReference type="InterPro" id="IPR027417">
    <property type="entry name" value="P-loop_NTPase"/>
</dbReference>
<keyword evidence="3 8" id="KW-0812">Transmembrane</keyword>
<dbReference type="InterPro" id="IPR011527">
    <property type="entry name" value="ABC1_TM_dom"/>
</dbReference>
<dbReference type="SUPFAM" id="SSF52540">
    <property type="entry name" value="P-loop containing nucleoside triphosphate hydrolases"/>
    <property type="match status" value="1"/>
</dbReference>
<dbReference type="RefSeq" id="WP_212976531.1">
    <property type="nucleotide sequence ID" value="NZ_AP025343.1"/>
</dbReference>
<evidence type="ECO:0000256" key="1">
    <source>
        <dbReference type="ARBA" id="ARBA00004651"/>
    </source>
</evidence>
<dbReference type="SUPFAM" id="SSF90123">
    <property type="entry name" value="ABC transporter transmembrane region"/>
    <property type="match status" value="1"/>
</dbReference>
<dbReference type="SMART" id="SM00382">
    <property type="entry name" value="AAA"/>
    <property type="match status" value="1"/>
</dbReference>
<proteinExistence type="inferred from homology"/>
<dbReference type="PANTHER" id="PTHR43394:SF1">
    <property type="entry name" value="ATP-BINDING CASSETTE SUB-FAMILY B MEMBER 10, MITOCHONDRIAL"/>
    <property type="match status" value="1"/>
</dbReference>
<evidence type="ECO:0000256" key="4">
    <source>
        <dbReference type="ARBA" id="ARBA00022741"/>
    </source>
</evidence>
<evidence type="ECO:0000256" key="5">
    <source>
        <dbReference type="ARBA" id="ARBA00022840"/>
    </source>
</evidence>
<evidence type="ECO:0000256" key="8">
    <source>
        <dbReference type="SAM" id="Phobius"/>
    </source>
</evidence>
<reference evidence="11 12" key="1">
    <citation type="submission" date="2021-03" db="EMBL/GenBank/DDBJ databases">
        <title>Antimicrobial resistance genes in bacteria isolated from Japanese honey, and their potential for conferring macrolide and lincosamide resistance in the American foulbrood pathogen Paenibacillus larvae.</title>
        <authorList>
            <person name="Okamoto M."/>
            <person name="Kumagai M."/>
            <person name="Kanamori H."/>
            <person name="Takamatsu D."/>
        </authorList>
    </citation>
    <scope>NUCLEOTIDE SEQUENCE [LARGE SCALE GENOMIC DNA]</scope>
    <source>
        <strain evidence="11 12">J34TS1</strain>
    </source>
</reference>
<sequence>MKKESPFFRLLKYMGKYKMLYAGLITTMLVGIALELSVAWFLSLITNAAVKFEVERWPMLILMGAVILVGSSLTSFFDTYLKQKASLKVRNDIRLDTMDHVLRFPQTYYDQTHTGDLLARFTSDNQAVGEAAGNIIMGLLKNPLLALCAFIYLLNIHWPLALITICVGPLMILVGKLFGESMRKKGTRLQEAMSKGTSFLQDVLGASVLYKIFGLEKKISKQYRQYSTEIAAIERSQGMTQGAAAAVSGGIAIITIMIAILLAGFFVAKGSLEVGAMLAFIQLMNYLVNPFSVLPSLWSSMQQALAGAERIFQVIDTPKEYAELPSEGRAKTSFSELAMSSVGFSYTDSADAPALHDVGFHVYAGQTVAIVGASGGGKSTLFKLLLGLYLPTTGSIKIDGKDVNTLGLREYRDYFSLVPQESVLLSGTIRDNILDGNRSAGEEEIVAAAKQANAYDFIMKLPQGFDTEIGERGSRLSGGQKQRIAIARAILRDAPILLLDEATAALDNESERIVQDALTKLMVGRTTLVIAHRLSTVQNADLILVMENGELVEKGTHHALLSAGGRYHALYHAQLQQEEQADMECQTFN</sequence>
<keyword evidence="7 8" id="KW-0472">Membrane</keyword>
<keyword evidence="5 11" id="KW-0067">ATP-binding</keyword>
<dbReference type="InterPro" id="IPR003439">
    <property type="entry name" value="ABC_transporter-like_ATP-bd"/>
</dbReference>
<evidence type="ECO:0000256" key="6">
    <source>
        <dbReference type="ARBA" id="ARBA00022989"/>
    </source>
</evidence>
<comment type="subcellular location">
    <subcellularLocation>
        <location evidence="1">Cell membrane</location>
        <topology evidence="1">Multi-pass membrane protein</topology>
    </subcellularLocation>
</comment>
<feature type="transmembrane region" description="Helical" evidence="8">
    <location>
        <begin position="135"/>
        <end position="154"/>
    </location>
</feature>
<dbReference type="PROSITE" id="PS50929">
    <property type="entry name" value="ABC_TM1F"/>
    <property type="match status" value="1"/>
</dbReference>
<dbReference type="PROSITE" id="PS50893">
    <property type="entry name" value="ABC_TRANSPORTER_2"/>
    <property type="match status" value="1"/>
</dbReference>
<feature type="transmembrane region" description="Helical" evidence="8">
    <location>
        <begin position="243"/>
        <end position="268"/>
    </location>
</feature>
<dbReference type="GO" id="GO:0005886">
    <property type="term" value="C:plasma membrane"/>
    <property type="evidence" value="ECO:0007669"/>
    <property type="project" value="UniProtKB-SubCell"/>
</dbReference>
<feature type="domain" description="ABC transporter" evidence="9">
    <location>
        <begin position="337"/>
        <end position="573"/>
    </location>
</feature>
<evidence type="ECO:0000259" key="10">
    <source>
        <dbReference type="PROSITE" id="PS50929"/>
    </source>
</evidence>
<dbReference type="Pfam" id="PF00664">
    <property type="entry name" value="ABC_membrane"/>
    <property type="match status" value="1"/>
</dbReference>
<feature type="transmembrane region" description="Helical" evidence="8">
    <location>
        <begin position="160"/>
        <end position="179"/>
    </location>
</feature>
<dbReference type="Gene3D" id="1.20.1560.10">
    <property type="entry name" value="ABC transporter type 1, transmembrane domain"/>
    <property type="match status" value="1"/>
</dbReference>
<evidence type="ECO:0000256" key="7">
    <source>
        <dbReference type="ARBA" id="ARBA00023136"/>
    </source>
</evidence>
<evidence type="ECO:0000313" key="12">
    <source>
        <dbReference type="Proteomes" id="UP000682811"/>
    </source>
</evidence>
<dbReference type="GO" id="GO:0016887">
    <property type="term" value="F:ATP hydrolysis activity"/>
    <property type="evidence" value="ECO:0007669"/>
    <property type="project" value="InterPro"/>
</dbReference>
<organism evidence="11 12">
    <name type="scientific">Paenibacillus azoreducens</name>
    <dbReference type="NCBI Taxonomy" id="116718"/>
    <lineage>
        <taxon>Bacteria</taxon>
        <taxon>Bacillati</taxon>
        <taxon>Bacillota</taxon>
        <taxon>Bacilli</taxon>
        <taxon>Bacillales</taxon>
        <taxon>Paenibacillaceae</taxon>
        <taxon>Paenibacillus</taxon>
    </lineage>
</organism>
<comment type="similarity">
    <text evidence="2">Belongs to the ABC transporter superfamily.</text>
</comment>
<evidence type="ECO:0000259" key="9">
    <source>
        <dbReference type="PROSITE" id="PS50893"/>
    </source>
</evidence>